<evidence type="ECO:0000313" key="3">
    <source>
        <dbReference type="EMBL" id="SVC71288.1"/>
    </source>
</evidence>
<dbReference type="SFLD" id="SFLDG00180">
    <property type="entry name" value="muconate_cycloisomerase"/>
    <property type="match status" value="1"/>
</dbReference>
<feature type="non-terminal residue" evidence="3">
    <location>
        <position position="1"/>
    </location>
</feature>
<dbReference type="SFLD" id="SFLDF00009">
    <property type="entry name" value="o-succinylbenzoate_synthase"/>
    <property type="match status" value="1"/>
</dbReference>
<dbReference type="AlphaFoldDB" id="A0A382PEZ9"/>
<keyword evidence="1" id="KW-0479">Metal-binding</keyword>
<dbReference type="InterPro" id="IPR036849">
    <property type="entry name" value="Enolase-like_C_sf"/>
</dbReference>
<dbReference type="CDD" id="cd03320">
    <property type="entry name" value="OSBS"/>
    <property type="match status" value="1"/>
</dbReference>
<feature type="domain" description="Mandelate racemase/muconate lactonizing enzyme C-terminal" evidence="2">
    <location>
        <begin position="24"/>
        <end position="123"/>
    </location>
</feature>
<gene>
    <name evidence="3" type="ORF">METZ01_LOCUS324142</name>
</gene>
<dbReference type="InterPro" id="IPR029065">
    <property type="entry name" value="Enolase_C-like"/>
</dbReference>
<reference evidence="3" key="1">
    <citation type="submission" date="2018-05" db="EMBL/GenBank/DDBJ databases">
        <authorList>
            <person name="Lanie J.A."/>
            <person name="Ng W.-L."/>
            <person name="Kazmierczak K.M."/>
            <person name="Andrzejewski T.M."/>
            <person name="Davidsen T.M."/>
            <person name="Wayne K.J."/>
            <person name="Tettelin H."/>
            <person name="Glass J.I."/>
            <person name="Rusch D."/>
            <person name="Podicherti R."/>
            <person name="Tsui H.-C.T."/>
            <person name="Winkler M.E."/>
        </authorList>
    </citation>
    <scope>NUCLEOTIDE SEQUENCE</scope>
</reference>
<dbReference type="InterPro" id="IPR018110">
    <property type="entry name" value="Mandel_Rmase/mucon_lact_enz_CS"/>
</dbReference>
<dbReference type="GO" id="GO:0046872">
    <property type="term" value="F:metal ion binding"/>
    <property type="evidence" value="ECO:0007669"/>
    <property type="project" value="UniProtKB-KW"/>
</dbReference>
<evidence type="ECO:0000256" key="1">
    <source>
        <dbReference type="ARBA" id="ARBA00022723"/>
    </source>
</evidence>
<organism evidence="3">
    <name type="scientific">marine metagenome</name>
    <dbReference type="NCBI Taxonomy" id="408172"/>
    <lineage>
        <taxon>unclassified sequences</taxon>
        <taxon>metagenomes</taxon>
        <taxon>ecological metagenomes</taxon>
    </lineage>
</organism>
<dbReference type="InterPro" id="IPR013342">
    <property type="entry name" value="Mandelate_racemase_C"/>
</dbReference>
<proteinExistence type="predicted"/>
<evidence type="ECO:0000259" key="2">
    <source>
        <dbReference type="SMART" id="SM00922"/>
    </source>
</evidence>
<dbReference type="SUPFAM" id="SSF51604">
    <property type="entry name" value="Enolase C-terminal domain-like"/>
    <property type="match status" value="1"/>
</dbReference>
<dbReference type="Gene3D" id="3.20.20.120">
    <property type="entry name" value="Enolase-like C-terminal domain"/>
    <property type="match status" value="1"/>
</dbReference>
<dbReference type="PROSITE" id="PS00909">
    <property type="entry name" value="MR_MLE_2"/>
    <property type="match status" value="1"/>
</dbReference>
<dbReference type="PANTHER" id="PTHR48073:SF2">
    <property type="entry name" value="O-SUCCINYLBENZOATE SYNTHASE"/>
    <property type="match status" value="1"/>
</dbReference>
<dbReference type="Pfam" id="PF13378">
    <property type="entry name" value="MR_MLE_C"/>
    <property type="match status" value="1"/>
</dbReference>
<name>A0A382PEZ9_9ZZZZ</name>
<dbReference type="GO" id="GO:0009063">
    <property type="term" value="P:amino acid catabolic process"/>
    <property type="evidence" value="ECO:0007669"/>
    <property type="project" value="InterPro"/>
</dbReference>
<dbReference type="EMBL" id="UINC01106545">
    <property type="protein sequence ID" value="SVC71288.1"/>
    <property type="molecule type" value="Genomic_DNA"/>
</dbReference>
<protein>
    <recommendedName>
        <fullName evidence="2">Mandelate racemase/muconate lactonizing enzyme C-terminal domain-containing protein</fullName>
    </recommendedName>
</protein>
<sequence length="239" mass="26149">AVFDLLAQDAGKSIASYLNPHAKSEILINGIAGIHMPVDGFTIMKVKVGFRNLFDEIEQMKHLTESFGECVLFRLDANGVFDLPRAIRFCKEMEAFNIDYIEQPLPADELVDLAELRYHTKIPVAVDESLIDFNSAEKIIEEQAADVFIIKPMVSGGFNESKKIINLAKGENIRVVITSALETSVGLMACLHLAAANEINEACGLATGKLLNEDKETPCIKNGIMHITDIPGLGLGYDA</sequence>
<dbReference type="SMART" id="SM00922">
    <property type="entry name" value="MR_MLE"/>
    <property type="match status" value="1"/>
</dbReference>
<dbReference type="SFLD" id="SFLDS00001">
    <property type="entry name" value="Enolase"/>
    <property type="match status" value="1"/>
</dbReference>
<accession>A0A382PEZ9</accession>
<dbReference type="PANTHER" id="PTHR48073">
    <property type="entry name" value="O-SUCCINYLBENZOATE SYNTHASE-RELATED"/>
    <property type="match status" value="1"/>
</dbReference>